<evidence type="ECO:0000259" key="4">
    <source>
        <dbReference type="PROSITE" id="PS51371"/>
    </source>
</evidence>
<dbReference type="Pfam" id="PF00990">
    <property type="entry name" value="GGDEF"/>
    <property type="match status" value="1"/>
</dbReference>
<keyword evidence="6" id="KW-1185">Reference proteome</keyword>
<dbReference type="SMART" id="SM00267">
    <property type="entry name" value="GGDEF"/>
    <property type="match status" value="1"/>
</dbReference>
<name>A0ABS6VR40_9GAMM</name>
<dbReference type="PANTHER" id="PTHR33121:SF76">
    <property type="entry name" value="SIGNALING PROTEIN"/>
    <property type="match status" value="1"/>
</dbReference>
<evidence type="ECO:0000256" key="1">
    <source>
        <dbReference type="PROSITE-ProRule" id="PRU00703"/>
    </source>
</evidence>
<evidence type="ECO:0000259" key="3">
    <source>
        <dbReference type="PROSITE" id="PS50887"/>
    </source>
</evidence>
<dbReference type="SMART" id="SM00052">
    <property type="entry name" value="EAL"/>
    <property type="match status" value="1"/>
</dbReference>
<feature type="domain" description="CBS" evidence="4">
    <location>
        <begin position="272"/>
        <end position="331"/>
    </location>
</feature>
<dbReference type="InterPro" id="IPR000160">
    <property type="entry name" value="GGDEF_dom"/>
</dbReference>
<proteinExistence type="predicted"/>
<gene>
    <name evidence="5" type="ORF">KXJ70_05230</name>
</gene>
<dbReference type="PANTHER" id="PTHR33121">
    <property type="entry name" value="CYCLIC DI-GMP PHOSPHODIESTERASE PDEF"/>
    <property type="match status" value="1"/>
</dbReference>
<feature type="domain" description="EAL" evidence="2">
    <location>
        <begin position="5"/>
        <end position="253"/>
    </location>
</feature>
<dbReference type="Proteomes" id="UP001166291">
    <property type="component" value="Unassembled WGS sequence"/>
</dbReference>
<dbReference type="RefSeq" id="WP_219042386.1">
    <property type="nucleotide sequence ID" value="NZ_JAHWDQ010000001.1"/>
</dbReference>
<dbReference type="CDD" id="cd01949">
    <property type="entry name" value="GGDEF"/>
    <property type="match status" value="1"/>
</dbReference>
<sequence length="582" mass="64367">MHALSADNSLNIQSIIYRRDIVSVYQAIVDTTDMSILAYEALCRGPAGPMQSPLQLFEHAQHCEMMTDLEFLCWNIACSAFDAGAEQRLFLNIHPSTLLDPRCQSELMRSIQANPKLSPSNIVLELCERQAIADFDAFRAVLAPYRDAGFGIAIDDLGAAYCGLQRWLELKPDYIKIDRHFAQDIHRDAYKAQFMQGLLALAATTNAKIIVEGIELREEAEALHNMGIRLMQGYYFHRPGTAIGNTVTRNGFHSSTKSERAVKPATGTISTLISPSQAFDINTRLDRVIDLFHNNTHLNAIPLIDESGSAMGMITRHQALDVYTREFGRELNSRKPVKHFMDSAPLIVDASTSLEAASYKITNSDREDLIQEFIISEQGRYLGVVKTVDLLRKITEQQILSARHANPLTLLPGNVPINDTISNLLQQHADFWVAYCDINHFKAFNDAYGYSQGDSAIKALATVIQSHCNASSDFVGHVGGDDFIIVFRSAVVEPKCERICADFEQAVLNLYDDDALREGGIISQDRKGNATFYATMTLSIGLVHPDPMLVSSAHAVSALASDAKKAAKKLAGGGVYTSRRQH</sequence>
<reference evidence="5" key="1">
    <citation type="submission" date="2021-07" db="EMBL/GenBank/DDBJ databases">
        <title>Zhongshania sp. CAU 1632 isolated from seawater.</title>
        <authorList>
            <person name="Kim W."/>
        </authorList>
    </citation>
    <scope>NUCLEOTIDE SEQUENCE</scope>
    <source>
        <strain evidence="5">CAU 1632</strain>
    </source>
</reference>
<dbReference type="CDD" id="cd01948">
    <property type="entry name" value="EAL"/>
    <property type="match status" value="1"/>
</dbReference>
<dbReference type="InterPro" id="IPR000644">
    <property type="entry name" value="CBS_dom"/>
</dbReference>
<keyword evidence="1" id="KW-0129">CBS domain</keyword>
<dbReference type="EMBL" id="JAHWDQ010000001">
    <property type="protein sequence ID" value="MBW2940166.1"/>
    <property type="molecule type" value="Genomic_DNA"/>
</dbReference>
<dbReference type="Pfam" id="PF00563">
    <property type="entry name" value="EAL"/>
    <property type="match status" value="1"/>
</dbReference>
<dbReference type="PROSITE" id="PS50883">
    <property type="entry name" value="EAL"/>
    <property type="match status" value="1"/>
</dbReference>
<protein>
    <submittedName>
        <fullName evidence="5">EAL and GGDEF domain-containing protein</fullName>
    </submittedName>
</protein>
<feature type="domain" description="GGDEF" evidence="3">
    <location>
        <begin position="429"/>
        <end position="581"/>
    </location>
</feature>
<dbReference type="InterPro" id="IPR050706">
    <property type="entry name" value="Cyclic-di-GMP_PDE-like"/>
</dbReference>
<organism evidence="5 6">
    <name type="scientific">Zhongshania aquimaris</name>
    <dbReference type="NCBI Taxonomy" id="2857107"/>
    <lineage>
        <taxon>Bacteria</taxon>
        <taxon>Pseudomonadati</taxon>
        <taxon>Pseudomonadota</taxon>
        <taxon>Gammaproteobacteria</taxon>
        <taxon>Cellvibrionales</taxon>
        <taxon>Spongiibacteraceae</taxon>
        <taxon>Zhongshania</taxon>
    </lineage>
</organism>
<accession>A0ABS6VR40</accession>
<dbReference type="NCBIfam" id="TIGR00254">
    <property type="entry name" value="GGDEF"/>
    <property type="match status" value="1"/>
</dbReference>
<dbReference type="PROSITE" id="PS50887">
    <property type="entry name" value="GGDEF"/>
    <property type="match status" value="1"/>
</dbReference>
<evidence type="ECO:0000313" key="6">
    <source>
        <dbReference type="Proteomes" id="UP001166291"/>
    </source>
</evidence>
<dbReference type="Pfam" id="PF00571">
    <property type="entry name" value="CBS"/>
    <property type="match status" value="2"/>
</dbReference>
<evidence type="ECO:0000259" key="2">
    <source>
        <dbReference type="PROSITE" id="PS50883"/>
    </source>
</evidence>
<evidence type="ECO:0000313" key="5">
    <source>
        <dbReference type="EMBL" id="MBW2940166.1"/>
    </source>
</evidence>
<comment type="caution">
    <text evidence="5">The sequence shown here is derived from an EMBL/GenBank/DDBJ whole genome shotgun (WGS) entry which is preliminary data.</text>
</comment>
<dbReference type="PROSITE" id="PS51371">
    <property type="entry name" value="CBS"/>
    <property type="match status" value="1"/>
</dbReference>
<dbReference type="InterPro" id="IPR001633">
    <property type="entry name" value="EAL_dom"/>
</dbReference>